<accession>A0A2N5SAE0</accession>
<comment type="caution">
    <text evidence="2">The sequence shown here is derived from an EMBL/GenBank/DDBJ whole genome shotgun (WGS) entry which is preliminary data.</text>
</comment>
<dbReference type="EMBL" id="PGCJ01001071">
    <property type="protein sequence ID" value="PLW10184.1"/>
    <property type="molecule type" value="Genomic_DNA"/>
</dbReference>
<feature type="region of interest" description="Disordered" evidence="1">
    <location>
        <begin position="181"/>
        <end position="219"/>
    </location>
</feature>
<evidence type="ECO:0000313" key="2">
    <source>
        <dbReference type="EMBL" id="PLW10184.1"/>
    </source>
</evidence>
<feature type="region of interest" description="Disordered" evidence="1">
    <location>
        <begin position="131"/>
        <end position="154"/>
    </location>
</feature>
<proteinExistence type="predicted"/>
<gene>
    <name evidence="2" type="ORF">PCANC_24403</name>
</gene>
<dbReference type="Proteomes" id="UP000235388">
    <property type="component" value="Unassembled WGS sequence"/>
</dbReference>
<evidence type="ECO:0000313" key="3">
    <source>
        <dbReference type="Proteomes" id="UP000235388"/>
    </source>
</evidence>
<sequence>MHDKQVALVLKQIQKQKEEDLDYKIAFNNFVRTHAATHRFQYVERMSGTTTTTPFLTASTTTKIPPGNLVPYYPNHQTTITNLLTEGGENAKYNENTDLIDWGKPNHLPTFTALTNIPLINVTTPLHYEYQSSQDNSPLRQGQGNETANNSSQDLKARVRVMQFAPIPRVKPTKMSAMEIDRPPKSLAVTPSHRLLDTTDDLTRKFPQKTPIKPPLQTK</sequence>
<name>A0A2N5SAE0_9BASI</name>
<protein>
    <submittedName>
        <fullName evidence="2">Uncharacterized protein</fullName>
    </submittedName>
</protein>
<evidence type="ECO:0000256" key="1">
    <source>
        <dbReference type="SAM" id="MobiDB-lite"/>
    </source>
</evidence>
<dbReference type="AlphaFoldDB" id="A0A2N5SAE0"/>
<feature type="compositionally biased region" description="Basic and acidic residues" evidence="1">
    <location>
        <begin position="194"/>
        <end position="204"/>
    </location>
</feature>
<keyword evidence="3" id="KW-1185">Reference proteome</keyword>
<organism evidence="2 3">
    <name type="scientific">Puccinia coronata f. sp. avenae</name>
    <dbReference type="NCBI Taxonomy" id="200324"/>
    <lineage>
        <taxon>Eukaryota</taxon>
        <taxon>Fungi</taxon>
        <taxon>Dikarya</taxon>
        <taxon>Basidiomycota</taxon>
        <taxon>Pucciniomycotina</taxon>
        <taxon>Pucciniomycetes</taxon>
        <taxon>Pucciniales</taxon>
        <taxon>Pucciniaceae</taxon>
        <taxon>Puccinia</taxon>
    </lineage>
</organism>
<reference evidence="2 3" key="1">
    <citation type="submission" date="2017-11" db="EMBL/GenBank/DDBJ databases">
        <title>De novo assembly and phasing of dikaryotic genomes from two isolates of Puccinia coronata f. sp. avenae, the causal agent of oat crown rust.</title>
        <authorList>
            <person name="Miller M.E."/>
            <person name="Zhang Y."/>
            <person name="Omidvar V."/>
            <person name="Sperschneider J."/>
            <person name="Schwessinger B."/>
            <person name="Raley C."/>
            <person name="Palmer J.M."/>
            <person name="Garnica D."/>
            <person name="Upadhyaya N."/>
            <person name="Rathjen J."/>
            <person name="Taylor J.M."/>
            <person name="Park R.F."/>
            <person name="Dodds P.N."/>
            <person name="Hirsch C.D."/>
            <person name="Kianian S.F."/>
            <person name="Figueroa M."/>
        </authorList>
    </citation>
    <scope>NUCLEOTIDE SEQUENCE [LARGE SCALE GENOMIC DNA]</scope>
    <source>
        <strain evidence="2">12NC29</strain>
    </source>
</reference>